<reference evidence="2 4" key="1">
    <citation type="submission" date="2020-05" db="EMBL/GenBank/DDBJ databases">
        <title>Whole genome shotgun sequence of Streptomyces fulvorobeus NBRC 15897.</title>
        <authorList>
            <person name="Komaki H."/>
            <person name="Tamura T."/>
        </authorList>
    </citation>
    <scope>NUCLEOTIDE SEQUENCE [LARGE SCALE GENOMIC DNA]</scope>
    <source>
        <strain evidence="2 4">NBRC 15897</strain>
    </source>
</reference>
<dbReference type="EMBL" id="JACCCF010000001">
    <property type="protein sequence ID" value="NYE41685.1"/>
    <property type="molecule type" value="Genomic_DNA"/>
</dbReference>
<proteinExistence type="predicted"/>
<organism evidence="2 4">
    <name type="scientific">Streptomyces fulvorobeus</name>
    <dbReference type="NCBI Taxonomy" id="284028"/>
    <lineage>
        <taxon>Bacteria</taxon>
        <taxon>Bacillati</taxon>
        <taxon>Actinomycetota</taxon>
        <taxon>Actinomycetes</taxon>
        <taxon>Kitasatosporales</taxon>
        <taxon>Streptomycetaceae</taxon>
        <taxon>Streptomyces</taxon>
    </lineage>
</organism>
<evidence type="ECO:0008006" key="6">
    <source>
        <dbReference type="Google" id="ProtNLM"/>
    </source>
</evidence>
<dbReference type="EMBL" id="BLWC01000001">
    <property type="protein sequence ID" value="GFM98053.1"/>
    <property type="molecule type" value="Genomic_DNA"/>
</dbReference>
<comment type="caution">
    <text evidence="2">The sequence shown here is derived from an EMBL/GenBank/DDBJ whole genome shotgun (WGS) entry which is preliminary data.</text>
</comment>
<reference evidence="3 5" key="2">
    <citation type="submission" date="2020-07" db="EMBL/GenBank/DDBJ databases">
        <title>Sequencing the genomes of 1000 actinobacteria strains.</title>
        <authorList>
            <person name="Klenk H.-P."/>
        </authorList>
    </citation>
    <scope>NUCLEOTIDE SEQUENCE [LARGE SCALE GENOMIC DNA]</scope>
    <source>
        <strain evidence="3 5">DSM 41455</strain>
    </source>
</reference>
<dbReference type="GO" id="GO:0005975">
    <property type="term" value="P:carbohydrate metabolic process"/>
    <property type="evidence" value="ECO:0007669"/>
    <property type="project" value="UniProtKB-ARBA"/>
</dbReference>
<evidence type="ECO:0000256" key="1">
    <source>
        <dbReference type="SAM" id="MobiDB-lite"/>
    </source>
</evidence>
<accession>A0A7J0C814</accession>
<dbReference type="SUPFAM" id="SSF49265">
    <property type="entry name" value="Fibronectin type III"/>
    <property type="match status" value="1"/>
</dbReference>
<sequence>MTTDRYGRDSRPGPAATDTTPDTVRPAPVRNLAAEPVPLGVRLTWTPPADDDVTGYHVWQGITDPESGETVWKENCWSGSSLAGTEILCPTVPDGATHVYKVAATDDRLLHDDEPLDVLHPAEIQVTLPDTRPQGWTGTEVRQGQYPELYVGCSESSGLGDCSRFASYRVDGHHGARGPARPVLLPRRTPGRLGHRGRDPVDGVRHLGLLALTGSTR</sequence>
<evidence type="ECO:0000313" key="4">
    <source>
        <dbReference type="Proteomes" id="UP000498980"/>
    </source>
</evidence>
<dbReference type="AlphaFoldDB" id="A0A7J0C814"/>
<dbReference type="Proteomes" id="UP000530403">
    <property type="component" value="Unassembled WGS sequence"/>
</dbReference>
<dbReference type="RefSeq" id="WP_246353110.1">
    <property type="nucleotide sequence ID" value="NZ_BAAAUE010000014.1"/>
</dbReference>
<feature type="region of interest" description="Disordered" evidence="1">
    <location>
        <begin position="173"/>
        <end position="200"/>
    </location>
</feature>
<evidence type="ECO:0000313" key="2">
    <source>
        <dbReference type="EMBL" id="GFM98053.1"/>
    </source>
</evidence>
<feature type="compositionally biased region" description="Low complexity" evidence="1">
    <location>
        <begin position="14"/>
        <end position="30"/>
    </location>
</feature>
<feature type="region of interest" description="Disordered" evidence="1">
    <location>
        <begin position="1"/>
        <end position="31"/>
    </location>
</feature>
<dbReference type="InterPro" id="IPR036116">
    <property type="entry name" value="FN3_sf"/>
</dbReference>
<name>A0A7J0C814_9ACTN</name>
<gene>
    <name evidence="3" type="ORF">HEB29_002696</name>
    <name evidence="2" type="ORF">Sfulv_28640</name>
</gene>
<keyword evidence="4" id="KW-1185">Reference proteome</keyword>
<evidence type="ECO:0000313" key="5">
    <source>
        <dbReference type="Proteomes" id="UP000530403"/>
    </source>
</evidence>
<dbReference type="Gene3D" id="2.60.40.10">
    <property type="entry name" value="Immunoglobulins"/>
    <property type="match status" value="1"/>
</dbReference>
<evidence type="ECO:0000313" key="3">
    <source>
        <dbReference type="EMBL" id="NYE41685.1"/>
    </source>
</evidence>
<feature type="compositionally biased region" description="Basic and acidic residues" evidence="1">
    <location>
        <begin position="1"/>
        <end position="11"/>
    </location>
</feature>
<dbReference type="InterPro" id="IPR013783">
    <property type="entry name" value="Ig-like_fold"/>
</dbReference>
<protein>
    <recommendedName>
        <fullName evidence="6">Fibronectin type-III domain-containing protein</fullName>
    </recommendedName>
</protein>
<dbReference type="Proteomes" id="UP000498980">
    <property type="component" value="Unassembled WGS sequence"/>
</dbReference>